<dbReference type="RefSeq" id="WP_010262476.1">
    <property type="nucleotide sequence ID" value="NZ_CAEG01000011.1"/>
</dbReference>
<dbReference type="Proteomes" id="UP000183253">
    <property type="component" value="Unassembled WGS sequence"/>
</dbReference>
<evidence type="ECO:0000256" key="1">
    <source>
        <dbReference type="SAM" id="SignalP"/>
    </source>
</evidence>
<protein>
    <submittedName>
        <fullName evidence="2">PKD-like family protein</fullName>
    </submittedName>
</protein>
<dbReference type="EMBL" id="FNRI01000004">
    <property type="protein sequence ID" value="SEA56667.1"/>
    <property type="molecule type" value="Genomic_DNA"/>
</dbReference>
<keyword evidence="1" id="KW-0732">Signal</keyword>
<dbReference type="Pfam" id="PF16407">
    <property type="entry name" value="PKD_2"/>
    <property type="match status" value="1"/>
</dbReference>
<gene>
    <name evidence="2" type="ORF">SAMN05444145_104208</name>
</gene>
<accession>A0A1H4C8G6</accession>
<name>A0A1H4C8G6_9BACT</name>
<proteinExistence type="predicted"/>
<evidence type="ECO:0000313" key="2">
    <source>
        <dbReference type="EMBL" id="SEA56667.1"/>
    </source>
</evidence>
<keyword evidence="3" id="KW-1185">Reference proteome</keyword>
<sequence length="509" mass="57387">MKKSCLFAASALLLLLGGCYGDKGNYDYRDINEIVIGARGFEGVEYKLRSGIDELKISPHITASQDPELTGTYEYEWVVVGRVRNPGERTTIARTRDLDYAVNLPSDDYSLLLRITDPGTGLMFSRSTEISVSTAYTRGWLVAAEDEAGGTVVDMVSISRDTLLQRDVVKDDTRHKNPLRIWCDNDEYTSLAHGRIYLSTGEGSFLYDRESFGTDDYTVMRNYFANPQYLTETAASDMIQIDDKFRVFLVDGYAYVYSISSINTGYFGNPVNRYAESYDYVRIGDRMAYNLSGGAGAGSITTVMLYNDDDKRFCYLMRNNETLRNATDTESDLALFPWRTGLDYVTTVNSRFLSGQSATILHDSRIGKYWIYTYACLRSGPSKGARYEIDASVPVADAANWCMTSQHGYMLYSVGGVLYGYDFRNARKPVQLLDFSPAEITQVHGDIHTVSEGNKDYVYICTYEAGVPDSGRIRKYAVADTADRIELQADKNTDWTGFQRIRSLWFKEL</sequence>
<organism evidence="2 3">
    <name type="scientific">Alistipes timonensis JC136</name>
    <dbReference type="NCBI Taxonomy" id="1033731"/>
    <lineage>
        <taxon>Bacteria</taxon>
        <taxon>Pseudomonadati</taxon>
        <taxon>Bacteroidota</taxon>
        <taxon>Bacteroidia</taxon>
        <taxon>Bacteroidales</taxon>
        <taxon>Rikenellaceae</taxon>
        <taxon>Alistipes</taxon>
    </lineage>
</organism>
<evidence type="ECO:0000313" key="3">
    <source>
        <dbReference type="Proteomes" id="UP000183253"/>
    </source>
</evidence>
<feature type="signal peptide" evidence="1">
    <location>
        <begin position="1"/>
        <end position="21"/>
    </location>
</feature>
<feature type="chain" id="PRO_5010187135" evidence="1">
    <location>
        <begin position="22"/>
        <end position="509"/>
    </location>
</feature>
<dbReference type="AlphaFoldDB" id="A0A1H4C8G6"/>
<dbReference type="OrthoDB" id="1095195at2"/>
<dbReference type="PROSITE" id="PS51257">
    <property type="entry name" value="PROKAR_LIPOPROTEIN"/>
    <property type="match status" value="1"/>
</dbReference>
<dbReference type="InterPro" id="IPR032183">
    <property type="entry name" value="PKD-like"/>
</dbReference>
<dbReference type="STRING" id="1033731.SAMN05444145_104208"/>
<reference evidence="2 3" key="1">
    <citation type="submission" date="2016-10" db="EMBL/GenBank/DDBJ databases">
        <authorList>
            <person name="de Groot N.N."/>
        </authorList>
    </citation>
    <scope>NUCLEOTIDE SEQUENCE [LARGE SCALE GENOMIC DNA]</scope>
    <source>
        <strain evidence="2 3">DSM 25383</strain>
    </source>
</reference>